<dbReference type="SUPFAM" id="SSF54001">
    <property type="entry name" value="Cysteine proteinases"/>
    <property type="match status" value="1"/>
</dbReference>
<keyword evidence="4" id="KW-0788">Thiol protease</keyword>
<gene>
    <name evidence="7" type="ORF">COP05_01555</name>
</gene>
<feature type="region of interest" description="Disordered" evidence="5">
    <location>
        <begin position="345"/>
        <end position="368"/>
    </location>
</feature>
<evidence type="ECO:0000259" key="6">
    <source>
        <dbReference type="PROSITE" id="PS51935"/>
    </source>
</evidence>
<dbReference type="InterPro" id="IPR051202">
    <property type="entry name" value="Peptidase_C40"/>
</dbReference>
<evidence type="ECO:0000313" key="7">
    <source>
        <dbReference type="EMBL" id="ATH95923.1"/>
    </source>
</evidence>
<keyword evidence="8" id="KW-1185">Reference proteome</keyword>
<reference evidence="7 8" key="1">
    <citation type="journal article" date="2016" name="Int. J. Syst. Evol. Microbiol.">
        <title>Dermabacter jinjuensis sp. nov., a novel species of the genus Dermabacter isolated from a clinical specimen.</title>
        <authorList>
            <person name="Park Y.K."/>
            <person name="Lee K.M."/>
            <person name="Lee W.K."/>
            <person name="Cho M.J."/>
            <person name="Lee H.S."/>
            <person name="Cho Y.G."/>
            <person name="Lee Y.C."/>
            <person name="Lee W.K."/>
            <person name="Seong W.K."/>
            <person name="Hwang K.J."/>
        </authorList>
    </citation>
    <scope>NUCLEOTIDE SEQUENCE [LARGE SCALE GENOMIC DNA]</scope>
    <source>
        <strain evidence="7 8">32T</strain>
    </source>
</reference>
<comment type="similarity">
    <text evidence="1">Belongs to the peptidase C40 family.</text>
</comment>
<dbReference type="InterPro" id="IPR038765">
    <property type="entry name" value="Papain-like_cys_pep_sf"/>
</dbReference>
<dbReference type="Pfam" id="PF00877">
    <property type="entry name" value="NLPC_P60"/>
    <property type="match status" value="1"/>
</dbReference>
<dbReference type="Gene3D" id="3.90.1720.10">
    <property type="entry name" value="endopeptidase domain like (from Nostoc punctiforme)"/>
    <property type="match status" value="1"/>
</dbReference>
<evidence type="ECO:0000256" key="1">
    <source>
        <dbReference type="ARBA" id="ARBA00007074"/>
    </source>
</evidence>
<dbReference type="EMBL" id="CP023482">
    <property type="protein sequence ID" value="ATH95923.1"/>
    <property type="molecule type" value="Genomic_DNA"/>
</dbReference>
<evidence type="ECO:0000256" key="2">
    <source>
        <dbReference type="ARBA" id="ARBA00022670"/>
    </source>
</evidence>
<feature type="region of interest" description="Disordered" evidence="5">
    <location>
        <begin position="262"/>
        <end position="288"/>
    </location>
</feature>
<keyword evidence="2" id="KW-0645">Protease</keyword>
<keyword evidence="3" id="KW-0378">Hydrolase</keyword>
<dbReference type="PANTHER" id="PTHR47053">
    <property type="entry name" value="MUREIN DD-ENDOPEPTIDASE MEPH-RELATED"/>
    <property type="match status" value="1"/>
</dbReference>
<dbReference type="SUPFAM" id="SSF47090">
    <property type="entry name" value="PGBD-like"/>
    <property type="match status" value="4"/>
</dbReference>
<protein>
    <recommendedName>
        <fullName evidence="6">NlpC/P60 domain-containing protein</fullName>
    </recommendedName>
</protein>
<dbReference type="InterPro" id="IPR036365">
    <property type="entry name" value="PGBD-like_sf"/>
</dbReference>
<dbReference type="PANTHER" id="PTHR47053:SF1">
    <property type="entry name" value="MUREIN DD-ENDOPEPTIDASE MEPH-RELATED"/>
    <property type="match status" value="1"/>
</dbReference>
<accession>A0ABN5DLI1</accession>
<dbReference type="Gene3D" id="1.10.101.10">
    <property type="entry name" value="PGBD-like superfamily/PGBD"/>
    <property type="match status" value="4"/>
</dbReference>
<dbReference type="Proteomes" id="UP000815698">
    <property type="component" value="Chromosome"/>
</dbReference>
<sequence length="567" mass="58469">MWIASHARDLPPAIASRHFGGASSMCTLWRELVRTPIARVGKLLFMLRTAQRGTHRAEGPAVIDYSSLLAPVSKGAVGAAALTAVAATAATGLGLAPADAAPSMHRGPVSQAGTKLPSISALGTSPLRTGSGGKRVQALQSLLNHHGASINVDGSFGRKTRNAVVTFQSSAGIGVDGVVGARTRSALVANNPTAVNNTPKLRPGSRGNAVVNLQNMLKAAGANIKADGVFGRNTSTAVRSFQSSAGIGVDGVVGPRTWDKLNSGAGSAATSKDTTSVNSTPKLRRGNRGDAVKDLQNLLNNAGAGIKVDGSFGRGTYNAVRNFQSSAGIGVDGVVGPRTWDKLNSGAGSAATSKDTTSVNSTPKLRRGNRGDAVKDLQNLLNNAGAGIKVDGSFGRGTYNAVRNFQSSAGIGVDGVVGPRTWDKLNSGKVEISTTRAASTAAPAPKTSAQSDVSGEAIVESAKKYLGTPYVWGGSSPSGFDCSGLTSKVYREHGISIPRTARKQAFGGTIISESEARPGDLVVFTQNNYGHVGIYAGDGKVVDASRSRQKVVHRDIWTSKVIFVTYR</sequence>
<feature type="domain" description="NlpC/P60" evidence="6">
    <location>
        <begin position="452"/>
        <end position="567"/>
    </location>
</feature>
<evidence type="ECO:0000256" key="4">
    <source>
        <dbReference type="ARBA" id="ARBA00022807"/>
    </source>
</evidence>
<dbReference type="PROSITE" id="PS51935">
    <property type="entry name" value="NLPC_P60"/>
    <property type="match status" value="1"/>
</dbReference>
<name>A0ABN5DLI1_9MICO</name>
<evidence type="ECO:0000313" key="8">
    <source>
        <dbReference type="Proteomes" id="UP000815698"/>
    </source>
</evidence>
<proteinExistence type="inferred from homology"/>
<dbReference type="InterPro" id="IPR002477">
    <property type="entry name" value="Peptidoglycan-bd-like"/>
</dbReference>
<dbReference type="Pfam" id="PF01471">
    <property type="entry name" value="PG_binding_1"/>
    <property type="match status" value="4"/>
</dbReference>
<dbReference type="InterPro" id="IPR036366">
    <property type="entry name" value="PGBDSf"/>
</dbReference>
<dbReference type="InterPro" id="IPR000064">
    <property type="entry name" value="NLP_P60_dom"/>
</dbReference>
<evidence type="ECO:0000256" key="3">
    <source>
        <dbReference type="ARBA" id="ARBA00022801"/>
    </source>
</evidence>
<feature type="compositionally biased region" description="Polar residues" evidence="5">
    <location>
        <begin position="264"/>
        <end position="281"/>
    </location>
</feature>
<evidence type="ECO:0000256" key="5">
    <source>
        <dbReference type="SAM" id="MobiDB-lite"/>
    </source>
</evidence>
<organism evidence="7 8">
    <name type="scientific">Dermabacter jinjuensis</name>
    <dbReference type="NCBI Taxonomy" id="1667168"/>
    <lineage>
        <taxon>Bacteria</taxon>
        <taxon>Bacillati</taxon>
        <taxon>Actinomycetota</taxon>
        <taxon>Actinomycetes</taxon>
        <taxon>Micrococcales</taxon>
        <taxon>Dermabacteraceae</taxon>
        <taxon>Dermabacter</taxon>
    </lineage>
</organism>
<feature type="compositionally biased region" description="Polar residues" evidence="5">
    <location>
        <begin position="346"/>
        <end position="363"/>
    </location>
</feature>